<evidence type="ECO:0000256" key="3">
    <source>
        <dbReference type="ARBA" id="ARBA00022692"/>
    </source>
</evidence>
<evidence type="ECO:0000313" key="9">
    <source>
        <dbReference type="Proteomes" id="UP000058074"/>
    </source>
</evidence>
<feature type="transmembrane region" description="Helical" evidence="6">
    <location>
        <begin position="291"/>
        <end position="309"/>
    </location>
</feature>
<dbReference type="PROSITE" id="PS50850">
    <property type="entry name" value="MFS"/>
    <property type="match status" value="1"/>
</dbReference>
<feature type="transmembrane region" description="Helical" evidence="6">
    <location>
        <begin position="361"/>
        <end position="383"/>
    </location>
</feature>
<dbReference type="Pfam" id="PF07690">
    <property type="entry name" value="MFS_1"/>
    <property type="match status" value="1"/>
</dbReference>
<feature type="transmembrane region" description="Helical" evidence="6">
    <location>
        <begin position="100"/>
        <end position="120"/>
    </location>
</feature>
<dbReference type="KEGG" id="smag:AN936_08290"/>
<dbReference type="InterPro" id="IPR011701">
    <property type="entry name" value="MFS"/>
</dbReference>
<evidence type="ECO:0000259" key="7">
    <source>
        <dbReference type="PROSITE" id="PS50850"/>
    </source>
</evidence>
<dbReference type="GO" id="GO:0016020">
    <property type="term" value="C:membrane"/>
    <property type="evidence" value="ECO:0007669"/>
    <property type="project" value="UniProtKB-SubCell"/>
</dbReference>
<gene>
    <name evidence="8" type="ORF">AN936_08290</name>
</gene>
<dbReference type="CDD" id="cd17504">
    <property type="entry name" value="MFS_MMR_MDR_like"/>
    <property type="match status" value="1"/>
</dbReference>
<feature type="transmembrane region" description="Helical" evidence="6">
    <location>
        <begin position="194"/>
        <end position="215"/>
    </location>
</feature>
<dbReference type="RefSeq" id="WP_054587735.1">
    <property type="nucleotide sequence ID" value="NZ_CP012700.1"/>
</dbReference>
<dbReference type="InterPro" id="IPR036259">
    <property type="entry name" value="MFS_trans_sf"/>
</dbReference>
<dbReference type="Gene3D" id="1.20.1250.20">
    <property type="entry name" value="MFS general substrate transporter like domains"/>
    <property type="match status" value="2"/>
</dbReference>
<evidence type="ECO:0000256" key="6">
    <source>
        <dbReference type="SAM" id="Phobius"/>
    </source>
</evidence>
<dbReference type="PANTHER" id="PTHR42718">
    <property type="entry name" value="MAJOR FACILITATOR SUPERFAMILY MULTIDRUG TRANSPORTER MFSC"/>
    <property type="match status" value="1"/>
</dbReference>
<keyword evidence="2" id="KW-0813">Transport</keyword>
<evidence type="ECO:0000256" key="1">
    <source>
        <dbReference type="ARBA" id="ARBA00004141"/>
    </source>
</evidence>
<keyword evidence="5 6" id="KW-0472">Membrane</keyword>
<feature type="transmembrane region" description="Helical" evidence="6">
    <location>
        <begin position="404"/>
        <end position="422"/>
    </location>
</feature>
<feature type="transmembrane region" description="Helical" evidence="6">
    <location>
        <begin position="221"/>
        <end position="241"/>
    </location>
</feature>
<dbReference type="InterPro" id="IPR001958">
    <property type="entry name" value="Tet-R_TetA/multi-R_MdtG-like"/>
</dbReference>
<dbReference type="Proteomes" id="UP000058074">
    <property type="component" value="Chromosome"/>
</dbReference>
<feature type="transmembrane region" description="Helical" evidence="6">
    <location>
        <begin position="330"/>
        <end position="349"/>
    </location>
</feature>
<protein>
    <recommendedName>
        <fullName evidence="7">Major facilitator superfamily (MFS) profile domain-containing protein</fullName>
    </recommendedName>
</protein>
<feature type="transmembrane region" description="Helical" evidence="6">
    <location>
        <begin position="7"/>
        <end position="32"/>
    </location>
</feature>
<dbReference type="OrthoDB" id="9812221at2"/>
<dbReference type="EMBL" id="CP012700">
    <property type="protein sequence ID" value="ALH80367.1"/>
    <property type="molecule type" value="Genomic_DNA"/>
</dbReference>
<sequence length="466" mass="48429">MTGRRNLPLIIGALWIAEVTGSFETAMILAALKKLIEDFGNPAMVGWLITGYLIVGAAIAAIVGRLGDLFGRRQVLVVVLIIGAVGSLISALSTNFPVLLAGRLMQGVTGAILPLCIGLVHENAGKERAPMAIGLMISGASIGTAAGLVVGGMIVDNFSWHGVFFASAGLCAVSAVAIGGLLPRSPRHPASEPVDWLSGLAFAPGVALVLVYFTMGKDWGWASPLPLATLAIGVLLTLWWWRASLASPNPLIAVRSFSDRTIAIGSAVTALVAMSALQITVFFSLMMQAPVWTLAGLGFTATLAGIAKLPSNLSSVFAGPLGGWLAARGGGRFALIAGGVFTVIGWLLWFAMDVDSFAKVVAQLIIISFGTTMLFSVAPTIIAQASPPERISEISGLLTVIRQLFMGIGAQMVTTLLAADIVRRGSEVYPSPFAYDITVAVIAALCTAAVLTALALPRQHSSQEPS</sequence>
<dbReference type="SUPFAM" id="SSF103473">
    <property type="entry name" value="MFS general substrate transporter"/>
    <property type="match status" value="2"/>
</dbReference>
<organism evidence="8 9">
    <name type="scientific">Sphingopyxis macrogoltabida</name>
    <name type="common">Sphingomonas macrogoltabidus</name>
    <dbReference type="NCBI Taxonomy" id="33050"/>
    <lineage>
        <taxon>Bacteria</taxon>
        <taxon>Pseudomonadati</taxon>
        <taxon>Pseudomonadota</taxon>
        <taxon>Alphaproteobacteria</taxon>
        <taxon>Sphingomonadales</taxon>
        <taxon>Sphingomonadaceae</taxon>
        <taxon>Sphingopyxis</taxon>
    </lineage>
</organism>
<evidence type="ECO:0000256" key="2">
    <source>
        <dbReference type="ARBA" id="ARBA00022448"/>
    </source>
</evidence>
<dbReference type="AlphaFoldDB" id="A0A0N9V7Z4"/>
<accession>A0A0N9V7Z4</accession>
<dbReference type="InterPro" id="IPR020846">
    <property type="entry name" value="MFS_dom"/>
</dbReference>
<dbReference type="GO" id="GO:0022857">
    <property type="term" value="F:transmembrane transporter activity"/>
    <property type="evidence" value="ECO:0007669"/>
    <property type="project" value="InterPro"/>
</dbReference>
<dbReference type="PATRIC" id="fig|33050.5.peg.1722"/>
<feature type="transmembrane region" description="Helical" evidence="6">
    <location>
        <begin position="44"/>
        <end position="63"/>
    </location>
</feature>
<keyword evidence="3 6" id="KW-0812">Transmembrane</keyword>
<feature type="transmembrane region" description="Helical" evidence="6">
    <location>
        <begin position="262"/>
        <end position="285"/>
    </location>
</feature>
<evidence type="ECO:0000256" key="5">
    <source>
        <dbReference type="ARBA" id="ARBA00023136"/>
    </source>
</evidence>
<evidence type="ECO:0000313" key="8">
    <source>
        <dbReference type="EMBL" id="ALH80367.1"/>
    </source>
</evidence>
<dbReference type="PANTHER" id="PTHR42718:SF9">
    <property type="entry name" value="MAJOR FACILITATOR SUPERFAMILY MULTIDRUG TRANSPORTER MFSC"/>
    <property type="match status" value="1"/>
</dbReference>
<feature type="transmembrane region" description="Helical" evidence="6">
    <location>
        <begin position="75"/>
        <end position="94"/>
    </location>
</feature>
<feature type="transmembrane region" description="Helical" evidence="6">
    <location>
        <begin position="160"/>
        <end position="182"/>
    </location>
</feature>
<comment type="subcellular location">
    <subcellularLocation>
        <location evidence="1">Membrane</location>
        <topology evidence="1">Multi-pass membrane protein</topology>
    </subcellularLocation>
</comment>
<keyword evidence="4 6" id="KW-1133">Transmembrane helix</keyword>
<name>A0A0N9V7Z4_SPHMC</name>
<dbReference type="PRINTS" id="PR01035">
    <property type="entry name" value="TCRTETA"/>
</dbReference>
<feature type="transmembrane region" description="Helical" evidence="6">
    <location>
        <begin position="434"/>
        <end position="456"/>
    </location>
</feature>
<feature type="domain" description="Major facilitator superfamily (MFS) profile" evidence="7">
    <location>
        <begin position="10"/>
        <end position="461"/>
    </location>
</feature>
<evidence type="ECO:0000256" key="4">
    <source>
        <dbReference type="ARBA" id="ARBA00022989"/>
    </source>
</evidence>
<proteinExistence type="predicted"/>
<feature type="transmembrane region" description="Helical" evidence="6">
    <location>
        <begin position="132"/>
        <end position="154"/>
    </location>
</feature>
<reference evidence="8 9" key="1">
    <citation type="journal article" date="2015" name="Genome Announc.">
        <title>Complete Genome Sequence of Polypropylene Glycol- and Polyethylene Glycol-Degrading Sphingopyxis macrogoltabida Strain EY-1.</title>
        <authorList>
            <person name="Ohtsubo Y."/>
            <person name="Nagata Y."/>
            <person name="Numata M."/>
            <person name="Tsuchikane K."/>
            <person name="Hosoyama A."/>
            <person name="Yamazoe A."/>
            <person name="Tsuda M."/>
            <person name="Fujita N."/>
            <person name="Kawai F."/>
        </authorList>
    </citation>
    <scope>NUCLEOTIDE SEQUENCE [LARGE SCALE GENOMIC DNA]</scope>
    <source>
        <strain evidence="8 9">EY-1</strain>
    </source>
</reference>